<proteinExistence type="predicted"/>
<evidence type="ECO:0000256" key="3">
    <source>
        <dbReference type="ARBA" id="ARBA00023326"/>
    </source>
</evidence>
<dbReference type="Gene3D" id="3.20.20.80">
    <property type="entry name" value="Glycosidases"/>
    <property type="match status" value="1"/>
</dbReference>
<evidence type="ECO:0000313" key="5">
    <source>
        <dbReference type="EMBL" id="QQZ02671.1"/>
    </source>
</evidence>
<dbReference type="PRINTS" id="PR00134">
    <property type="entry name" value="GLHYDRLASE10"/>
</dbReference>
<evidence type="ECO:0000259" key="4">
    <source>
        <dbReference type="PROSITE" id="PS51760"/>
    </source>
</evidence>
<dbReference type="PANTHER" id="PTHR31490:SF1">
    <property type="entry name" value="ENDO-1,4-BETA-XYLANASE 1"/>
    <property type="match status" value="1"/>
</dbReference>
<dbReference type="GO" id="GO:0004553">
    <property type="term" value="F:hydrolase activity, hydrolyzing O-glycosyl compounds"/>
    <property type="evidence" value="ECO:0007669"/>
    <property type="project" value="InterPro"/>
</dbReference>
<accession>A0A7U1BNB8</accession>
<dbReference type="PANTHER" id="PTHR31490">
    <property type="entry name" value="GLYCOSYL HYDROLASE"/>
    <property type="match status" value="1"/>
</dbReference>
<dbReference type="PROSITE" id="PS51760">
    <property type="entry name" value="GH10_2"/>
    <property type="match status" value="1"/>
</dbReference>
<protein>
    <submittedName>
        <fullName evidence="5">1,4-beta-xylanase</fullName>
    </submittedName>
</protein>
<keyword evidence="5" id="KW-0858">Xylan degradation</keyword>
<dbReference type="AlphaFoldDB" id="A0A7U1BNB8"/>
<keyword evidence="3" id="KW-0624">Polysaccharide degradation</keyword>
<reference evidence="5" key="1">
    <citation type="journal article" date="2021" name="AMB Express">
        <title>Characterization of efficient xylanases from industrial-scale pulp and paper wastewater treatment microbiota.</title>
        <authorList>
            <person name="Wang J."/>
            <person name="Liang J."/>
            <person name="Li Y."/>
            <person name="Tian L."/>
            <person name="Wei Y."/>
        </authorList>
    </citation>
    <scope>NUCLEOTIDE SEQUENCE</scope>
</reference>
<dbReference type="SMART" id="SM00633">
    <property type="entry name" value="Glyco_10"/>
    <property type="match status" value="1"/>
</dbReference>
<dbReference type="InterPro" id="IPR001000">
    <property type="entry name" value="GH10_dom"/>
</dbReference>
<dbReference type="InterPro" id="IPR044846">
    <property type="entry name" value="GH10"/>
</dbReference>
<name>A0A7U1BNB8_9ZZZZ</name>
<dbReference type="InterPro" id="IPR017853">
    <property type="entry name" value="GH"/>
</dbReference>
<organism evidence="5">
    <name type="scientific">uncultured microorganism</name>
    <dbReference type="NCBI Taxonomy" id="358574"/>
    <lineage>
        <taxon>unclassified sequences</taxon>
        <taxon>environmental samples</taxon>
    </lineage>
</organism>
<keyword evidence="2" id="KW-0119">Carbohydrate metabolism</keyword>
<sequence>MKNSVYSAKGIILIVLSTLLIRTGLVQQSNAQIPGIDESIAKHRKGILTVKARKGDKITVEQIRHEFWFGCAISSSLGSGFRDKNDEIQYKARFLENFNSAVTENAVKWASMEPRKGEVNYSVTDNILKWTEENNIPLRGHNLFWGIPQFVQSWVKELNDEELRSTLKNRAETVTKKYSGRFAEYDLNNEMIHGNYYEDRLGPEITKLMAQWAHNGDPDAKLWLNDYDILTGNKLPDFLAHVRKMLKQGVPVAGLGVQGHLHSDTFDRVRLKEALDSLAVFNLPIRITEFNMPGQRSKYLKEKILTMTPQEEEQNAREIADYYRICFAHPAVDGILMWGFWAGANWIPASSMYNRDWSITKTGEAYRDLIFREWWTNESGTAGRKGFYSVPAFYGKYRVTVNGISREVDLLKEKGNVIVDFRSK</sequence>
<evidence type="ECO:0000256" key="1">
    <source>
        <dbReference type="ARBA" id="ARBA00022801"/>
    </source>
</evidence>
<dbReference type="SUPFAM" id="SSF51445">
    <property type="entry name" value="(Trans)glycosidases"/>
    <property type="match status" value="1"/>
</dbReference>
<keyword evidence="5" id="KW-0326">Glycosidase</keyword>
<evidence type="ECO:0000256" key="2">
    <source>
        <dbReference type="ARBA" id="ARBA00023277"/>
    </source>
</evidence>
<dbReference type="Pfam" id="PF00331">
    <property type="entry name" value="Glyco_hydro_10"/>
    <property type="match status" value="1"/>
</dbReference>
<dbReference type="GO" id="GO:0045493">
    <property type="term" value="P:xylan catabolic process"/>
    <property type="evidence" value="ECO:0007669"/>
    <property type="project" value="UniProtKB-KW"/>
</dbReference>
<feature type="domain" description="GH10" evidence="4">
    <location>
        <begin position="71"/>
        <end position="369"/>
    </location>
</feature>
<dbReference type="EMBL" id="MW124413">
    <property type="protein sequence ID" value="QQZ02671.1"/>
    <property type="molecule type" value="Genomic_DNA"/>
</dbReference>
<keyword evidence="1 5" id="KW-0378">Hydrolase</keyword>